<keyword evidence="1" id="KW-0472">Membrane</keyword>
<accession>A0A5K8A1Z1</accession>
<protein>
    <submittedName>
        <fullName evidence="2">Uncharacterized protein</fullName>
    </submittedName>
</protein>
<dbReference type="AlphaFoldDB" id="A0A5K8A1Z1"/>
<evidence type="ECO:0000313" key="2">
    <source>
        <dbReference type="EMBL" id="BBO86562.1"/>
    </source>
</evidence>
<dbReference type="Pfam" id="PF21804">
    <property type="entry name" value="Transposase_29"/>
    <property type="match status" value="1"/>
</dbReference>
<name>A0A5K8A1Z1_9BACT</name>
<gene>
    <name evidence="2" type="ORF">DSCO28_71280</name>
</gene>
<dbReference type="KEGG" id="dov:DSCO28_71280"/>
<dbReference type="Proteomes" id="UP000425960">
    <property type="component" value="Chromosome"/>
</dbReference>
<feature type="transmembrane region" description="Helical" evidence="1">
    <location>
        <begin position="350"/>
        <end position="370"/>
    </location>
</feature>
<dbReference type="InterPro" id="IPR049343">
    <property type="entry name" value="Transposase_29"/>
</dbReference>
<organism evidence="2 3">
    <name type="scientific">Desulfosarcina ovata subsp. sediminis</name>
    <dbReference type="NCBI Taxonomy" id="885957"/>
    <lineage>
        <taxon>Bacteria</taxon>
        <taxon>Pseudomonadati</taxon>
        <taxon>Thermodesulfobacteriota</taxon>
        <taxon>Desulfobacteria</taxon>
        <taxon>Desulfobacterales</taxon>
        <taxon>Desulfosarcinaceae</taxon>
        <taxon>Desulfosarcina</taxon>
    </lineage>
</organism>
<evidence type="ECO:0000313" key="3">
    <source>
        <dbReference type="Proteomes" id="UP000425960"/>
    </source>
</evidence>
<feature type="transmembrane region" description="Helical" evidence="1">
    <location>
        <begin position="35"/>
        <end position="54"/>
    </location>
</feature>
<sequence>MQIVLFKPTGFIDEVALAAASHLADTFSFSARSKVYYTAIQILLLLAFMALCRIKSTEKLKRYSPGEFGNLLGLDRAPEVRCLRRKMDALSVDQGAKKWATHLSQYWMEQDPDWVGSLYIDGHVRVYHGKLTELPRRYVSRQRLCLRGITDYWVNDAIGRPFFVIEKQIDPGMLSTLREDIVPRLLKDVPNQPSEEQLKNDPNLCRFVLVFDREGYSPAFFKAMWEKHRIGCMTYHKFPDAPWPEEWFAEHEVAMPNGEVVKMLLCEMGSLVGSGKDAMWMKQVRKLTDSGHQTSIVSTAFDFPQTQLAARMFSRWCQENFFNYMIVCDNTNHEEEVPKQKGMKNMKRKIVLLAVTVLFSITGLAHANLIENGTFDNDLDGWTVAGDNGTTWVEGTTHV</sequence>
<keyword evidence="1" id="KW-1133">Transmembrane helix</keyword>
<evidence type="ECO:0000256" key="1">
    <source>
        <dbReference type="SAM" id="Phobius"/>
    </source>
</evidence>
<dbReference type="EMBL" id="AP021876">
    <property type="protein sequence ID" value="BBO86562.1"/>
    <property type="molecule type" value="Genomic_DNA"/>
</dbReference>
<keyword evidence="1" id="KW-0812">Transmembrane</keyword>
<reference evidence="2 3" key="1">
    <citation type="submission" date="2019-11" db="EMBL/GenBank/DDBJ databases">
        <title>Comparative genomics of hydrocarbon-degrading Desulfosarcina strains.</title>
        <authorList>
            <person name="Watanabe M."/>
            <person name="Kojima H."/>
            <person name="Fukui M."/>
        </authorList>
    </citation>
    <scope>NUCLEOTIDE SEQUENCE [LARGE SCALE GENOMIC DNA]</scope>
    <source>
        <strain evidence="2 3">28bB2T</strain>
    </source>
</reference>
<proteinExistence type="predicted"/>